<dbReference type="AlphaFoldDB" id="A0A9D4C446"/>
<protein>
    <submittedName>
        <fullName evidence="1">Uncharacterized protein</fullName>
    </submittedName>
</protein>
<proteinExistence type="predicted"/>
<dbReference type="EMBL" id="JAIWYP010000013">
    <property type="protein sequence ID" value="KAH3716684.1"/>
    <property type="molecule type" value="Genomic_DNA"/>
</dbReference>
<name>A0A9D4C446_DREPO</name>
<evidence type="ECO:0000313" key="2">
    <source>
        <dbReference type="Proteomes" id="UP000828390"/>
    </source>
</evidence>
<reference evidence="1" key="1">
    <citation type="journal article" date="2019" name="bioRxiv">
        <title>The Genome of the Zebra Mussel, Dreissena polymorpha: A Resource for Invasive Species Research.</title>
        <authorList>
            <person name="McCartney M.A."/>
            <person name="Auch B."/>
            <person name="Kono T."/>
            <person name="Mallez S."/>
            <person name="Zhang Y."/>
            <person name="Obille A."/>
            <person name="Becker A."/>
            <person name="Abrahante J.E."/>
            <person name="Garbe J."/>
            <person name="Badalamenti J.P."/>
            <person name="Herman A."/>
            <person name="Mangelson H."/>
            <person name="Liachko I."/>
            <person name="Sullivan S."/>
            <person name="Sone E.D."/>
            <person name="Koren S."/>
            <person name="Silverstein K.A.T."/>
            <person name="Beckman K.B."/>
            <person name="Gohl D.M."/>
        </authorList>
    </citation>
    <scope>NUCLEOTIDE SEQUENCE</scope>
    <source>
        <strain evidence="1">Duluth1</strain>
        <tissue evidence="1">Whole animal</tissue>
    </source>
</reference>
<sequence>MTNVSSGAYGVVEDLMIMDDEPLLGTWRIESKARRHDYENNTYSDEASAS</sequence>
<dbReference type="Proteomes" id="UP000828390">
    <property type="component" value="Unassembled WGS sequence"/>
</dbReference>
<keyword evidence="2" id="KW-1185">Reference proteome</keyword>
<comment type="caution">
    <text evidence="1">The sequence shown here is derived from an EMBL/GenBank/DDBJ whole genome shotgun (WGS) entry which is preliminary data.</text>
</comment>
<gene>
    <name evidence="1" type="ORF">DPMN_059410</name>
</gene>
<reference evidence="1" key="2">
    <citation type="submission" date="2020-11" db="EMBL/GenBank/DDBJ databases">
        <authorList>
            <person name="McCartney M.A."/>
            <person name="Auch B."/>
            <person name="Kono T."/>
            <person name="Mallez S."/>
            <person name="Becker A."/>
            <person name="Gohl D.M."/>
            <person name="Silverstein K.A.T."/>
            <person name="Koren S."/>
            <person name="Bechman K.B."/>
            <person name="Herman A."/>
            <person name="Abrahante J.E."/>
            <person name="Garbe J."/>
        </authorList>
    </citation>
    <scope>NUCLEOTIDE SEQUENCE</scope>
    <source>
        <strain evidence="1">Duluth1</strain>
        <tissue evidence="1">Whole animal</tissue>
    </source>
</reference>
<organism evidence="1 2">
    <name type="scientific">Dreissena polymorpha</name>
    <name type="common">Zebra mussel</name>
    <name type="synonym">Mytilus polymorpha</name>
    <dbReference type="NCBI Taxonomy" id="45954"/>
    <lineage>
        <taxon>Eukaryota</taxon>
        <taxon>Metazoa</taxon>
        <taxon>Spiralia</taxon>
        <taxon>Lophotrochozoa</taxon>
        <taxon>Mollusca</taxon>
        <taxon>Bivalvia</taxon>
        <taxon>Autobranchia</taxon>
        <taxon>Heteroconchia</taxon>
        <taxon>Euheterodonta</taxon>
        <taxon>Imparidentia</taxon>
        <taxon>Neoheterodontei</taxon>
        <taxon>Myida</taxon>
        <taxon>Dreissenoidea</taxon>
        <taxon>Dreissenidae</taxon>
        <taxon>Dreissena</taxon>
    </lineage>
</organism>
<accession>A0A9D4C446</accession>
<evidence type="ECO:0000313" key="1">
    <source>
        <dbReference type="EMBL" id="KAH3716684.1"/>
    </source>
</evidence>